<reference evidence="5 6" key="1">
    <citation type="submission" date="2021-01" db="EMBL/GenBank/DDBJ databases">
        <title>Paenibacillus sp.nov. isolated from the rhizosphere soil of tomato plant.</title>
        <authorList>
            <person name="Thin K.K."/>
            <person name="Zhang X."/>
            <person name="He S."/>
        </authorList>
    </citation>
    <scope>NUCLEOTIDE SEQUENCE [LARGE SCALE GENOMIC DNA]</scope>
    <source>
        <strain evidence="5 6">DXFW5</strain>
    </source>
</reference>
<dbReference type="SUPFAM" id="SSF50475">
    <property type="entry name" value="FMN-binding split barrel"/>
    <property type="match status" value="1"/>
</dbReference>
<name>A0ABS2HB27_9BACL</name>
<comment type="caution">
    <text evidence="5">The sequence shown here is derived from an EMBL/GenBank/DDBJ whole genome shotgun (WGS) entry which is preliminary data.</text>
</comment>
<evidence type="ECO:0000256" key="1">
    <source>
        <dbReference type="ARBA" id="ARBA00001917"/>
    </source>
</evidence>
<gene>
    <name evidence="5" type="ORF">IM700_015590</name>
</gene>
<evidence type="ECO:0000313" key="5">
    <source>
        <dbReference type="EMBL" id="MBM6997080.1"/>
    </source>
</evidence>
<dbReference type="PANTHER" id="PTHR43567:SF1">
    <property type="entry name" value="FLAVOREDOXIN"/>
    <property type="match status" value="1"/>
</dbReference>
<proteinExistence type="inferred from homology"/>
<dbReference type="RefSeq" id="WP_193416520.1">
    <property type="nucleotide sequence ID" value="NZ_JADCNN020000014.1"/>
</dbReference>
<feature type="domain" description="Flavin reductase like" evidence="4">
    <location>
        <begin position="17"/>
        <end position="147"/>
    </location>
</feature>
<dbReference type="Pfam" id="PF01613">
    <property type="entry name" value="Flavin_Reduct"/>
    <property type="match status" value="1"/>
</dbReference>
<dbReference type="Gene3D" id="2.30.110.10">
    <property type="entry name" value="Electron Transport, Fmn-binding Protein, Chain A"/>
    <property type="match status" value="1"/>
</dbReference>
<accession>A0ABS2HB27</accession>
<keyword evidence="6" id="KW-1185">Reference proteome</keyword>
<organism evidence="5 6">
    <name type="scientific">Paenibacillus rhizolycopersici</name>
    <dbReference type="NCBI Taxonomy" id="2780073"/>
    <lineage>
        <taxon>Bacteria</taxon>
        <taxon>Bacillati</taxon>
        <taxon>Bacillota</taxon>
        <taxon>Bacilli</taxon>
        <taxon>Bacillales</taxon>
        <taxon>Paenibacillaceae</taxon>
        <taxon>Paenibacillus</taxon>
    </lineage>
</organism>
<evidence type="ECO:0000256" key="3">
    <source>
        <dbReference type="ARBA" id="ARBA00038054"/>
    </source>
</evidence>
<evidence type="ECO:0000259" key="4">
    <source>
        <dbReference type="Pfam" id="PF01613"/>
    </source>
</evidence>
<evidence type="ECO:0000256" key="2">
    <source>
        <dbReference type="ARBA" id="ARBA00022630"/>
    </source>
</evidence>
<comment type="similarity">
    <text evidence="3">Belongs to the flavoredoxin family.</text>
</comment>
<sequence length="180" mass="19648">MEKLEVNFEKMYYGFPVILTSFYDENGVAHVTPSSSSYSLKDMVVLGFNSKGFAAQHLKAGADFVVNLPDPSLQESVSYCGSRSGSEGSKFAAASLTPEASEHVHAPVVKECPISIACRVVEVVESEHFPGLTHIMGRIISRSVAKEYLNAERRLQIGKINPIIYGGDGVNKGFRFLQES</sequence>
<dbReference type="InterPro" id="IPR052174">
    <property type="entry name" value="Flavoredoxin"/>
</dbReference>
<comment type="cofactor">
    <cofactor evidence="1">
        <name>FMN</name>
        <dbReference type="ChEBI" id="CHEBI:58210"/>
    </cofactor>
</comment>
<dbReference type="InterPro" id="IPR002563">
    <property type="entry name" value="Flavin_Rdtase-like_dom"/>
</dbReference>
<evidence type="ECO:0000313" key="6">
    <source>
        <dbReference type="Proteomes" id="UP001516620"/>
    </source>
</evidence>
<keyword evidence="2" id="KW-0285">Flavoprotein</keyword>
<protein>
    <submittedName>
        <fullName evidence="5">Flavin reductase family protein</fullName>
    </submittedName>
</protein>
<dbReference type="InterPro" id="IPR012349">
    <property type="entry name" value="Split_barrel_FMN-bd"/>
</dbReference>
<dbReference type="PANTHER" id="PTHR43567">
    <property type="entry name" value="FLAVOREDOXIN-RELATED-RELATED"/>
    <property type="match status" value="1"/>
</dbReference>
<dbReference type="EMBL" id="JADCNN020000014">
    <property type="protein sequence ID" value="MBM6997080.1"/>
    <property type="molecule type" value="Genomic_DNA"/>
</dbReference>
<dbReference type="Proteomes" id="UP001516620">
    <property type="component" value="Unassembled WGS sequence"/>
</dbReference>